<dbReference type="PANTHER" id="PTHR14226">
    <property type="entry name" value="NEUROPATHY TARGET ESTERASE/SWISS CHEESE D.MELANOGASTER"/>
    <property type="match status" value="1"/>
</dbReference>
<dbReference type="AlphaFoldDB" id="A0A553H268"/>
<keyword evidence="10" id="KW-1185">Reference proteome</keyword>
<dbReference type="GO" id="GO:0019867">
    <property type="term" value="C:outer membrane"/>
    <property type="evidence" value="ECO:0007669"/>
    <property type="project" value="InterPro"/>
</dbReference>
<feature type="short sequence motif" description="GXSXG" evidence="6">
    <location>
        <begin position="66"/>
        <end position="70"/>
    </location>
</feature>
<dbReference type="Gene3D" id="2.40.160.50">
    <property type="entry name" value="membrane protein fhac: a member of the omp85/tpsb transporter family"/>
    <property type="match status" value="1"/>
</dbReference>
<evidence type="ECO:0000256" key="7">
    <source>
        <dbReference type="SAM" id="SignalP"/>
    </source>
</evidence>
<proteinExistence type="predicted"/>
<feature type="domain" description="PNPLA" evidence="8">
    <location>
        <begin position="35"/>
        <end position="228"/>
    </location>
</feature>
<reference evidence="9 10" key="1">
    <citation type="submission" date="2019-07" db="EMBL/GenBank/DDBJ databases">
        <title>Pseudomonas mangiferae sp. nov., isolated from bark of mango tree in Thailand.</title>
        <authorList>
            <person name="Srisuk N."/>
            <person name="Anurat P."/>
        </authorList>
    </citation>
    <scope>NUCLEOTIDE SEQUENCE [LARGE SCALE GENOMIC DNA]</scope>
    <source>
        <strain evidence="9 10">DMKU_BBB3-04</strain>
    </source>
</reference>
<evidence type="ECO:0000256" key="3">
    <source>
        <dbReference type="ARBA" id="ARBA00022963"/>
    </source>
</evidence>
<dbReference type="InterPro" id="IPR002641">
    <property type="entry name" value="PNPLA_dom"/>
</dbReference>
<comment type="subcellular location">
    <subcellularLocation>
        <location evidence="1">Membrane</location>
    </subcellularLocation>
</comment>
<evidence type="ECO:0000256" key="5">
    <source>
        <dbReference type="ARBA" id="ARBA00023136"/>
    </source>
</evidence>
<keyword evidence="4 6" id="KW-0443">Lipid metabolism</keyword>
<dbReference type="EMBL" id="VJOY01000003">
    <property type="protein sequence ID" value="TRX75854.1"/>
    <property type="molecule type" value="Genomic_DNA"/>
</dbReference>
<dbReference type="InterPro" id="IPR016035">
    <property type="entry name" value="Acyl_Trfase/lysoPLipase"/>
</dbReference>
<dbReference type="InterPro" id="IPR050301">
    <property type="entry name" value="NTE"/>
</dbReference>
<evidence type="ECO:0000256" key="6">
    <source>
        <dbReference type="PROSITE-ProRule" id="PRU01161"/>
    </source>
</evidence>
<dbReference type="Gene3D" id="3.10.20.310">
    <property type="entry name" value="membrane protein fhac"/>
    <property type="match status" value="1"/>
</dbReference>
<dbReference type="SUPFAM" id="SSF52151">
    <property type="entry name" value="FabD/lysophospholipase-like"/>
    <property type="match status" value="1"/>
</dbReference>
<organism evidence="9 10">
    <name type="scientific">Pseudomonas mangiferae</name>
    <dbReference type="NCBI Taxonomy" id="2593654"/>
    <lineage>
        <taxon>Bacteria</taxon>
        <taxon>Pseudomonadati</taxon>
        <taxon>Pseudomonadota</taxon>
        <taxon>Gammaproteobacteria</taxon>
        <taxon>Pseudomonadales</taxon>
        <taxon>Pseudomonadaceae</taxon>
        <taxon>Pseudomonas</taxon>
    </lineage>
</organism>
<dbReference type="Proteomes" id="UP000315235">
    <property type="component" value="Unassembled WGS sequence"/>
</dbReference>
<dbReference type="PANTHER" id="PTHR14226:SF29">
    <property type="entry name" value="NEUROPATHY TARGET ESTERASE SWS"/>
    <property type="match status" value="1"/>
</dbReference>
<feature type="active site" description="Nucleophile" evidence="6">
    <location>
        <position position="68"/>
    </location>
</feature>
<dbReference type="RefSeq" id="WP_143487246.1">
    <property type="nucleotide sequence ID" value="NZ_VJOY01000003.1"/>
</dbReference>
<feature type="chain" id="PRO_5022012015" evidence="7">
    <location>
        <begin position="26"/>
        <end position="735"/>
    </location>
</feature>
<evidence type="ECO:0000256" key="1">
    <source>
        <dbReference type="ARBA" id="ARBA00004370"/>
    </source>
</evidence>
<dbReference type="GO" id="GO:0016787">
    <property type="term" value="F:hydrolase activity"/>
    <property type="evidence" value="ECO:0007669"/>
    <property type="project" value="UniProtKB-UniRule"/>
</dbReference>
<dbReference type="InterPro" id="IPR010827">
    <property type="entry name" value="BamA/TamA_POTRA"/>
</dbReference>
<dbReference type="OrthoDB" id="5290098at2"/>
<feature type="active site" description="Proton acceptor" evidence="6">
    <location>
        <position position="215"/>
    </location>
</feature>
<evidence type="ECO:0000256" key="4">
    <source>
        <dbReference type="ARBA" id="ARBA00023098"/>
    </source>
</evidence>
<accession>A0A553H268</accession>
<dbReference type="PROSITE" id="PS51635">
    <property type="entry name" value="PNPLA"/>
    <property type="match status" value="1"/>
</dbReference>
<dbReference type="InterPro" id="IPR000184">
    <property type="entry name" value="Bac_surfAg_D15"/>
</dbReference>
<dbReference type="Gene3D" id="3.40.1090.10">
    <property type="entry name" value="Cytosolic phospholipase A2 catalytic domain"/>
    <property type="match status" value="2"/>
</dbReference>
<keyword evidence="7" id="KW-0732">Signal</keyword>
<evidence type="ECO:0000259" key="8">
    <source>
        <dbReference type="PROSITE" id="PS51635"/>
    </source>
</evidence>
<dbReference type="Pfam" id="PF07244">
    <property type="entry name" value="POTRA"/>
    <property type="match status" value="1"/>
</dbReference>
<comment type="caution">
    <text evidence="9">The sequence shown here is derived from an EMBL/GenBank/DDBJ whole genome shotgun (WGS) entry which is preliminary data.</text>
</comment>
<gene>
    <name evidence="9" type="ORF">FM069_05315</name>
</gene>
<keyword evidence="3 6" id="KW-0442">Lipid degradation</keyword>
<dbReference type="Pfam" id="PF01734">
    <property type="entry name" value="Patatin"/>
    <property type="match status" value="1"/>
</dbReference>
<protein>
    <submittedName>
        <fullName evidence="9">BamA/TamA family outer membrane protein</fullName>
    </submittedName>
</protein>
<evidence type="ECO:0000256" key="2">
    <source>
        <dbReference type="ARBA" id="ARBA00022801"/>
    </source>
</evidence>
<dbReference type="Pfam" id="PF01103">
    <property type="entry name" value="Omp85"/>
    <property type="match status" value="1"/>
</dbReference>
<evidence type="ECO:0000313" key="10">
    <source>
        <dbReference type="Proteomes" id="UP000315235"/>
    </source>
</evidence>
<keyword evidence="5" id="KW-0472">Membrane</keyword>
<evidence type="ECO:0000313" key="9">
    <source>
        <dbReference type="EMBL" id="TRX75854.1"/>
    </source>
</evidence>
<keyword evidence="2 6" id="KW-0378">Hydrolase</keyword>
<comment type="caution">
    <text evidence="6">Lacks conserved residue(s) required for the propagation of feature annotation.</text>
</comment>
<feature type="short sequence motif" description="DGA/G" evidence="6">
    <location>
        <begin position="215"/>
        <end position="217"/>
    </location>
</feature>
<name>A0A553H268_9PSED</name>
<sequence length="735" mass="81880">MRRLLSRLLPGLLLCLLLPALPVQSADDPRPRVGLVLSGGAARGLAHVGVLKALEEQGIRIDAIAGTSMGAVVGGLYASGYRVEELEKLALTLDWQQVLSDSPPRSDVPFRRKQDDRDFLVRQQLSFRDDGSLGLPIGVIQGQNLALTLERLLVHTSNTRDFDRLAIPFRAVATDIANGEKVVFDHGHLPQAIRASMSIPAVFAPVEMDGRLLVDGGMADNIPVDVARAMGVDRVIVVDIGTALRPRKELLTVVDVMNQSITLMTRRNSEEQLATLDAQDILIQPPLAGFAGTDFGRVREAIDAGYRATRALRGRLADLRPAGTEDAELSAARAPGHRTPVIHRIRVENDSKVADDVIRRYIRQPLGERLDLERLQKDMGTLYGLDYFERVEYRVAHERDGNALVIDARGKRAGTDFLRLGLNLSDDMRGDSAFNLGASYRVNGINRLGAEWLTRVQLGDHQELYSEFYQPLDAGSRYFVAPYLVGEARNVERLEDNDPIAEYRLERYGYGFNLGRQIANNGEIRFGIGQAWGEANVRVGERDLPSFSFSEGYYELKYSFDTLDNVDYPHEGEDIGLTLRQYDKRLGSDERYRQWQLKLDKAFSHGPDTFMLGGRYGRTLDDAEVVSSSFLLGGARQLSGFRQDALSGQNVSFGRLVYYRRLTERAFLPLDFPVYLGGSLERGRVWNNDNAFDSGYVNAASLFLGFETPLGPLNFSYGLNDQEQHAFYLNLGGNF</sequence>
<dbReference type="GO" id="GO:0016042">
    <property type="term" value="P:lipid catabolic process"/>
    <property type="evidence" value="ECO:0007669"/>
    <property type="project" value="UniProtKB-UniRule"/>
</dbReference>
<dbReference type="CDD" id="cd07205">
    <property type="entry name" value="Pat_PNPLA6_PNPLA7_NTE1_like"/>
    <property type="match status" value="1"/>
</dbReference>
<feature type="signal peptide" evidence="7">
    <location>
        <begin position="1"/>
        <end position="25"/>
    </location>
</feature>